<organism evidence="1 2">
    <name type="scientific">Haematococcus lacustris</name>
    <name type="common">Green alga</name>
    <name type="synonym">Haematococcus pluvialis</name>
    <dbReference type="NCBI Taxonomy" id="44745"/>
    <lineage>
        <taxon>Eukaryota</taxon>
        <taxon>Viridiplantae</taxon>
        <taxon>Chlorophyta</taxon>
        <taxon>core chlorophytes</taxon>
        <taxon>Chlorophyceae</taxon>
        <taxon>CS clade</taxon>
        <taxon>Chlamydomonadales</taxon>
        <taxon>Haematococcaceae</taxon>
        <taxon>Haematococcus</taxon>
    </lineage>
</organism>
<evidence type="ECO:0000313" key="2">
    <source>
        <dbReference type="Proteomes" id="UP000485058"/>
    </source>
</evidence>
<protein>
    <submittedName>
        <fullName evidence="1">Uncharacterized protein</fullName>
    </submittedName>
</protein>
<evidence type="ECO:0000313" key="1">
    <source>
        <dbReference type="EMBL" id="GFH28676.1"/>
    </source>
</evidence>
<gene>
    <name evidence="1" type="ORF">HaLaN_27210</name>
</gene>
<accession>A0A6A0A7Z5</accession>
<proteinExistence type="predicted"/>
<name>A0A6A0A7Z5_HAELA</name>
<reference evidence="1 2" key="1">
    <citation type="submission" date="2020-02" db="EMBL/GenBank/DDBJ databases">
        <title>Draft genome sequence of Haematococcus lacustris strain NIES-144.</title>
        <authorList>
            <person name="Morimoto D."/>
            <person name="Nakagawa S."/>
            <person name="Yoshida T."/>
            <person name="Sawayama S."/>
        </authorList>
    </citation>
    <scope>NUCLEOTIDE SEQUENCE [LARGE SCALE GENOMIC DNA]</scope>
    <source>
        <strain evidence="1 2">NIES-144</strain>
    </source>
</reference>
<comment type="caution">
    <text evidence="1">The sequence shown here is derived from an EMBL/GenBank/DDBJ whole genome shotgun (WGS) entry which is preliminary data.</text>
</comment>
<dbReference type="AlphaFoldDB" id="A0A6A0A7Z5"/>
<dbReference type="Proteomes" id="UP000485058">
    <property type="component" value="Unassembled WGS sequence"/>
</dbReference>
<keyword evidence="2" id="KW-1185">Reference proteome</keyword>
<sequence>MEQCIGESMQRPLELCSWQDLEALPAIGKENQQGY</sequence>
<dbReference type="EMBL" id="BLLF01003988">
    <property type="protein sequence ID" value="GFH28676.1"/>
    <property type="molecule type" value="Genomic_DNA"/>
</dbReference>